<feature type="region of interest" description="Disordered" evidence="7">
    <location>
        <begin position="40"/>
        <end position="73"/>
    </location>
</feature>
<keyword evidence="6" id="KW-0496">Mitochondrion</keyword>
<comment type="similarity">
    <text evidence="3">Belongs to the FMP46 family.</text>
</comment>
<organism evidence="8 9">
    <name type="scientific">Oleoguttula mirabilis</name>
    <dbReference type="NCBI Taxonomy" id="1507867"/>
    <lineage>
        <taxon>Eukaryota</taxon>
        <taxon>Fungi</taxon>
        <taxon>Dikarya</taxon>
        <taxon>Ascomycota</taxon>
        <taxon>Pezizomycotina</taxon>
        <taxon>Dothideomycetes</taxon>
        <taxon>Dothideomycetidae</taxon>
        <taxon>Mycosphaerellales</taxon>
        <taxon>Teratosphaeriaceae</taxon>
        <taxon>Oleoguttula</taxon>
    </lineage>
</organism>
<evidence type="ECO:0000256" key="1">
    <source>
        <dbReference type="ARBA" id="ARBA00002963"/>
    </source>
</evidence>
<protein>
    <submittedName>
        <fullName evidence="8">Uncharacterized protein</fullName>
    </submittedName>
</protein>
<evidence type="ECO:0000256" key="6">
    <source>
        <dbReference type="ARBA" id="ARBA00023128"/>
    </source>
</evidence>
<dbReference type="AlphaFoldDB" id="A0AAV9JRP5"/>
<evidence type="ECO:0000313" key="8">
    <source>
        <dbReference type="EMBL" id="KAK4548140.1"/>
    </source>
</evidence>
<dbReference type="EMBL" id="JAVFHQ010000008">
    <property type="protein sequence ID" value="KAK4548140.1"/>
    <property type="molecule type" value="Genomic_DNA"/>
</dbReference>
<gene>
    <name evidence="8" type="ORF">LTR36_010009</name>
</gene>
<evidence type="ECO:0000256" key="4">
    <source>
        <dbReference type="ARBA" id="ARBA00022946"/>
    </source>
</evidence>
<dbReference type="Proteomes" id="UP001324427">
    <property type="component" value="Unassembled WGS sequence"/>
</dbReference>
<evidence type="ECO:0000256" key="7">
    <source>
        <dbReference type="SAM" id="MobiDB-lite"/>
    </source>
</evidence>
<evidence type="ECO:0000256" key="5">
    <source>
        <dbReference type="ARBA" id="ARBA00023002"/>
    </source>
</evidence>
<dbReference type="SUPFAM" id="SSF52833">
    <property type="entry name" value="Thioredoxin-like"/>
    <property type="match status" value="1"/>
</dbReference>
<dbReference type="InterPro" id="IPR036249">
    <property type="entry name" value="Thioredoxin-like_sf"/>
</dbReference>
<name>A0AAV9JRP5_9PEZI</name>
<comment type="caution">
    <text evidence="8">The sequence shown here is derived from an EMBL/GenBank/DDBJ whole genome shotgun (WGS) entry which is preliminary data.</text>
</comment>
<feature type="compositionally biased region" description="Polar residues" evidence="7">
    <location>
        <begin position="40"/>
        <end position="60"/>
    </location>
</feature>
<dbReference type="Gene3D" id="3.40.30.10">
    <property type="entry name" value="Glutaredoxin"/>
    <property type="match status" value="1"/>
</dbReference>
<comment type="subcellular location">
    <subcellularLocation>
        <location evidence="2">Mitochondrion</location>
    </subcellularLocation>
</comment>
<keyword evidence="4" id="KW-0809">Transit peptide</keyword>
<dbReference type="GO" id="GO:0016491">
    <property type="term" value="F:oxidoreductase activity"/>
    <property type="evidence" value="ECO:0007669"/>
    <property type="project" value="UniProtKB-KW"/>
</dbReference>
<dbReference type="PANTHER" id="PTHR28071:SF1">
    <property type="entry name" value="REDOX PROTEIN FMP46, MITOCHONDRIAL-RELATED"/>
    <property type="match status" value="1"/>
</dbReference>
<proteinExistence type="inferred from homology"/>
<reference evidence="8 9" key="1">
    <citation type="submission" date="2021-11" db="EMBL/GenBank/DDBJ databases">
        <title>Black yeast isolated from Biological Soil Crust.</title>
        <authorList>
            <person name="Kurbessoian T."/>
        </authorList>
    </citation>
    <scope>NUCLEOTIDE SEQUENCE [LARGE SCALE GENOMIC DNA]</scope>
    <source>
        <strain evidence="8 9">CCFEE 5522</strain>
    </source>
</reference>
<evidence type="ECO:0000313" key="9">
    <source>
        <dbReference type="Proteomes" id="UP001324427"/>
    </source>
</evidence>
<dbReference type="Pfam" id="PF07955">
    <property type="entry name" value="DUF1687"/>
    <property type="match status" value="1"/>
</dbReference>
<comment type="function">
    <text evidence="1">Putative mitochondrial redox protein which could be involved in the reduction of small toxic molecules.</text>
</comment>
<sequence>MSFFRNLFKERGVKDVITLFHAPTSPTSMRAHTILKQAAANASENATVDQAGEHSQQSKTGRTDFDLEVQEGPPTSDQLVSILEYLGPSKAGSVVEEATGSSDAQRKFAASQKAFRRPVIVDWNHGRAVVGDDESEILKLVRELPK</sequence>
<accession>A0AAV9JRP5</accession>
<evidence type="ECO:0000256" key="2">
    <source>
        <dbReference type="ARBA" id="ARBA00004173"/>
    </source>
</evidence>
<keyword evidence="9" id="KW-1185">Reference proteome</keyword>
<keyword evidence="5" id="KW-0560">Oxidoreductase</keyword>
<dbReference type="PANTHER" id="PTHR28071">
    <property type="entry name" value="REDOX PROTEIN FMP46, MITOCHONDRIAL-RELATED"/>
    <property type="match status" value="1"/>
</dbReference>
<dbReference type="InterPro" id="IPR012882">
    <property type="entry name" value="Fmp46"/>
</dbReference>
<dbReference type="GO" id="GO:0005739">
    <property type="term" value="C:mitochondrion"/>
    <property type="evidence" value="ECO:0007669"/>
    <property type="project" value="UniProtKB-SubCell"/>
</dbReference>
<evidence type="ECO:0000256" key="3">
    <source>
        <dbReference type="ARBA" id="ARBA00009734"/>
    </source>
</evidence>